<dbReference type="AlphaFoldDB" id="A0A2Z2IZ85"/>
<evidence type="ECO:0000256" key="1">
    <source>
        <dbReference type="ARBA" id="ARBA00008791"/>
    </source>
</evidence>
<dbReference type="SUPFAM" id="SSF52402">
    <property type="entry name" value="Adenine nucleotide alpha hydrolases-like"/>
    <property type="match status" value="2"/>
</dbReference>
<dbReference type="InterPro" id="IPR006016">
    <property type="entry name" value="UspA"/>
</dbReference>
<dbReference type="Proteomes" id="UP000250197">
    <property type="component" value="Chromosome"/>
</dbReference>
<evidence type="ECO:0000313" key="3">
    <source>
        <dbReference type="EMBL" id="ART20365.1"/>
    </source>
</evidence>
<dbReference type="RefSeq" id="WP_086890549.1">
    <property type="nucleotide sequence ID" value="NZ_CP021252.1"/>
</dbReference>
<dbReference type="PANTHER" id="PTHR46268:SF6">
    <property type="entry name" value="UNIVERSAL STRESS PROTEIN UP12"/>
    <property type="match status" value="1"/>
</dbReference>
<dbReference type="EMBL" id="CP021252">
    <property type="protein sequence ID" value="ART20365.1"/>
    <property type="molecule type" value="Genomic_DNA"/>
</dbReference>
<dbReference type="KEGG" id="cstr:CBE89_01745"/>
<reference evidence="3 4" key="1">
    <citation type="submission" date="2017-05" db="EMBL/GenBank/DDBJ databases">
        <title>Complete genome sequence of Corynebacterium striatum KC-Na-1 isolated from Neophocaena asiaeorientalis in Korea.</title>
        <authorList>
            <person name="Kim J.H."/>
            <person name="Lee K."/>
        </authorList>
    </citation>
    <scope>NUCLEOTIDE SEQUENCE [LARGE SCALE GENOMIC DNA]</scope>
    <source>
        <strain evidence="3 4">KC-Na-01</strain>
    </source>
</reference>
<accession>A0A2Z2IZ85</accession>
<sequence length="328" mass="35525">MAKNIPCESRASLAKEDPNDPVRLLVSWSPSSTGTEAIEYAAWLARSTKVCIRVISTISVPRATTVFTKHGGKYKKWFKKEQAECEQSVLAALKAAGVDNSQLDELPSVLLAGPSRPQLLMEMATEFCADAILLGANQSAPKGKFFAGSTADALLHFSPIPLGLTPRDIKLSKHGVTRINFAFTERGDSEDPALLYAARLANTWKLPLRIVAFNAEGIIDAPLHDPVDIASKLTKGWHEHSLAMLDRAQDVVDHHYPGLEVSTDIGTGHGWAGAVDSLKWKKGDIMCMGSSPMGPIERVFIGSAATELLPHIRVPVMVRPSDSTPIKD</sequence>
<dbReference type="CDD" id="cd00293">
    <property type="entry name" value="USP-like"/>
    <property type="match status" value="2"/>
</dbReference>
<evidence type="ECO:0000259" key="2">
    <source>
        <dbReference type="Pfam" id="PF00582"/>
    </source>
</evidence>
<protein>
    <submittedName>
        <fullName evidence="3">Universal stress protein</fullName>
    </submittedName>
</protein>
<evidence type="ECO:0000313" key="4">
    <source>
        <dbReference type="Proteomes" id="UP000250197"/>
    </source>
</evidence>
<dbReference type="Pfam" id="PF00582">
    <property type="entry name" value="Usp"/>
    <property type="match status" value="2"/>
</dbReference>
<organism evidence="3 4">
    <name type="scientific">Corynebacterium striatum</name>
    <dbReference type="NCBI Taxonomy" id="43770"/>
    <lineage>
        <taxon>Bacteria</taxon>
        <taxon>Bacillati</taxon>
        <taxon>Actinomycetota</taxon>
        <taxon>Actinomycetes</taxon>
        <taxon>Mycobacteriales</taxon>
        <taxon>Corynebacteriaceae</taxon>
        <taxon>Corynebacterium</taxon>
    </lineage>
</organism>
<feature type="domain" description="UspA" evidence="2">
    <location>
        <begin position="178"/>
        <end position="318"/>
    </location>
</feature>
<feature type="domain" description="UspA" evidence="2">
    <location>
        <begin position="24"/>
        <end position="162"/>
    </location>
</feature>
<name>A0A2Z2IZ85_CORST</name>
<proteinExistence type="inferred from homology"/>
<dbReference type="PANTHER" id="PTHR46268">
    <property type="entry name" value="STRESS RESPONSE PROTEIN NHAX"/>
    <property type="match status" value="1"/>
</dbReference>
<gene>
    <name evidence="3" type="ORF">CBE89_01745</name>
</gene>
<dbReference type="Gene3D" id="3.40.50.12370">
    <property type="match status" value="1"/>
</dbReference>
<comment type="similarity">
    <text evidence="1">Belongs to the universal stress protein A family.</text>
</comment>